<feature type="domain" description="ABC transporter" evidence="5">
    <location>
        <begin position="2"/>
        <end position="230"/>
    </location>
</feature>
<evidence type="ECO:0000313" key="6">
    <source>
        <dbReference type="EMBL" id="MBB6451830.1"/>
    </source>
</evidence>
<dbReference type="SUPFAM" id="SSF52540">
    <property type="entry name" value="P-loop containing nucleoside triphosphate hydrolases"/>
    <property type="match status" value="1"/>
</dbReference>
<gene>
    <name evidence="6" type="ORF">HNQ94_000251</name>
</gene>
<dbReference type="Pfam" id="PF00005">
    <property type="entry name" value="ABC_tran"/>
    <property type="match status" value="1"/>
</dbReference>
<evidence type="ECO:0000256" key="1">
    <source>
        <dbReference type="ARBA" id="ARBA00005417"/>
    </source>
</evidence>
<keyword evidence="2" id="KW-0813">Transport</keyword>
<dbReference type="SMART" id="SM00382">
    <property type="entry name" value="AAA"/>
    <property type="match status" value="1"/>
</dbReference>
<dbReference type="PANTHER" id="PTHR42711:SF5">
    <property type="entry name" value="ABC TRANSPORTER ATP-BINDING PROTEIN NATA"/>
    <property type="match status" value="1"/>
</dbReference>
<keyword evidence="7" id="KW-1185">Reference proteome</keyword>
<organism evidence="6 7">
    <name type="scientific">Salirhabdus euzebyi</name>
    <dbReference type="NCBI Taxonomy" id="394506"/>
    <lineage>
        <taxon>Bacteria</taxon>
        <taxon>Bacillati</taxon>
        <taxon>Bacillota</taxon>
        <taxon>Bacilli</taxon>
        <taxon>Bacillales</taxon>
        <taxon>Bacillaceae</taxon>
        <taxon>Salirhabdus</taxon>
    </lineage>
</organism>
<dbReference type="EMBL" id="JACHGH010000001">
    <property type="protein sequence ID" value="MBB6451830.1"/>
    <property type="molecule type" value="Genomic_DNA"/>
</dbReference>
<evidence type="ECO:0000313" key="7">
    <source>
        <dbReference type="Proteomes" id="UP000581688"/>
    </source>
</evidence>
<dbReference type="Proteomes" id="UP000581688">
    <property type="component" value="Unassembled WGS sequence"/>
</dbReference>
<reference evidence="6 7" key="1">
    <citation type="submission" date="2020-08" db="EMBL/GenBank/DDBJ databases">
        <title>Genomic Encyclopedia of Type Strains, Phase IV (KMG-IV): sequencing the most valuable type-strain genomes for metagenomic binning, comparative biology and taxonomic classification.</title>
        <authorList>
            <person name="Goeker M."/>
        </authorList>
    </citation>
    <scope>NUCLEOTIDE SEQUENCE [LARGE SCALE GENOMIC DNA]</scope>
    <source>
        <strain evidence="6 7">DSM 19612</strain>
    </source>
</reference>
<evidence type="ECO:0000256" key="3">
    <source>
        <dbReference type="ARBA" id="ARBA00022741"/>
    </source>
</evidence>
<keyword evidence="3" id="KW-0547">Nucleotide-binding</keyword>
<dbReference type="Gene3D" id="3.40.50.300">
    <property type="entry name" value="P-loop containing nucleotide triphosphate hydrolases"/>
    <property type="match status" value="1"/>
</dbReference>
<comment type="caution">
    <text evidence="6">The sequence shown here is derived from an EMBL/GenBank/DDBJ whole genome shotgun (WGS) entry which is preliminary data.</text>
</comment>
<dbReference type="PROSITE" id="PS50893">
    <property type="entry name" value="ABC_TRANSPORTER_2"/>
    <property type="match status" value="1"/>
</dbReference>
<proteinExistence type="inferred from homology"/>
<dbReference type="InterPro" id="IPR027417">
    <property type="entry name" value="P-loop_NTPase"/>
</dbReference>
<dbReference type="RefSeq" id="WP_174496431.1">
    <property type="nucleotide sequence ID" value="NZ_CADDWK010000007.1"/>
</dbReference>
<dbReference type="PROSITE" id="PS00211">
    <property type="entry name" value="ABC_TRANSPORTER_1"/>
    <property type="match status" value="1"/>
</dbReference>
<dbReference type="InterPro" id="IPR050763">
    <property type="entry name" value="ABC_transporter_ATP-binding"/>
</dbReference>
<evidence type="ECO:0000256" key="4">
    <source>
        <dbReference type="ARBA" id="ARBA00022840"/>
    </source>
</evidence>
<dbReference type="InterPro" id="IPR003593">
    <property type="entry name" value="AAA+_ATPase"/>
</dbReference>
<dbReference type="InterPro" id="IPR003439">
    <property type="entry name" value="ABC_transporter-like_ATP-bd"/>
</dbReference>
<dbReference type="CDD" id="cd03230">
    <property type="entry name" value="ABC_DR_subfamily_A"/>
    <property type="match status" value="1"/>
</dbReference>
<dbReference type="InterPro" id="IPR017871">
    <property type="entry name" value="ABC_transporter-like_CS"/>
</dbReference>
<evidence type="ECO:0000259" key="5">
    <source>
        <dbReference type="PROSITE" id="PS50893"/>
    </source>
</evidence>
<keyword evidence="4 6" id="KW-0067">ATP-binding</keyword>
<dbReference type="GO" id="GO:0005524">
    <property type="term" value="F:ATP binding"/>
    <property type="evidence" value="ECO:0007669"/>
    <property type="project" value="UniProtKB-KW"/>
</dbReference>
<name>A0A841PSR5_9BACI</name>
<dbReference type="AlphaFoldDB" id="A0A841PSR5"/>
<protein>
    <submittedName>
        <fullName evidence="6">ABC-2 type transport system ATP-binding protein</fullName>
    </submittedName>
</protein>
<sequence>MLQFENVEKIMKKKRIIKNVSVQINKGESIGIVGPNGAGKSTFLKILASVLKPDSGTVFYNGVPYSKNVQDLRKQIGYIPQEIALFEELTVKDQIHFWKKAAKNMGSPTYILEMLHALGLHHVYHQKVKALSGGWKRKLNVCAGMLHNPDIILLDEPTAGVDLAAKDDLLTWLKSLHKSGKTIILISHEWDVINYLSDSIFVLQNGEILFEGPSEQLDQFEKDQLDLEENQELIKILRQRKR</sequence>
<dbReference type="GO" id="GO:0016887">
    <property type="term" value="F:ATP hydrolysis activity"/>
    <property type="evidence" value="ECO:0007669"/>
    <property type="project" value="InterPro"/>
</dbReference>
<accession>A0A841PSR5</accession>
<evidence type="ECO:0000256" key="2">
    <source>
        <dbReference type="ARBA" id="ARBA00022448"/>
    </source>
</evidence>
<comment type="similarity">
    <text evidence="1">Belongs to the ABC transporter superfamily.</text>
</comment>
<dbReference type="PANTHER" id="PTHR42711">
    <property type="entry name" value="ABC TRANSPORTER ATP-BINDING PROTEIN"/>
    <property type="match status" value="1"/>
</dbReference>